<dbReference type="InterPro" id="IPR011856">
    <property type="entry name" value="tRNA_endonuc-like_dom_sf"/>
</dbReference>
<dbReference type="AlphaFoldDB" id="M2BSS2"/>
<organism evidence="1">
    <name type="scientific">Treponema denticola H1-T</name>
    <dbReference type="NCBI Taxonomy" id="999431"/>
    <lineage>
        <taxon>Bacteria</taxon>
        <taxon>Pseudomonadati</taxon>
        <taxon>Spirochaetota</taxon>
        <taxon>Spirochaetia</taxon>
        <taxon>Spirochaetales</taxon>
        <taxon>Treponemataceae</taxon>
        <taxon>Treponema</taxon>
    </lineage>
</organism>
<comment type="caution">
    <text evidence="1">The sequence shown here is derived from an EMBL/GenBank/DDBJ whole genome shotgun (WGS) entry which is preliminary data.</text>
</comment>
<protein>
    <submittedName>
        <fullName evidence="1">Uncharacterized protein</fullName>
    </submittedName>
</protein>
<reference evidence="1" key="1">
    <citation type="submission" date="2012-01" db="EMBL/GenBank/DDBJ databases">
        <title>The Genome Sequence of Treponema denticola H1-T.</title>
        <authorList>
            <consortium name="The Broad Institute Genome Sequencing Platform"/>
            <person name="Earl A."/>
            <person name="Ward D."/>
            <person name="Feldgarden M."/>
            <person name="Gevers D."/>
            <person name="Blanton J.M."/>
            <person name="Fenno C.J."/>
            <person name="Baranova O.V."/>
            <person name="Mathney J."/>
            <person name="Dewhirst F.E."/>
            <person name="Izard J."/>
            <person name="Young S.K."/>
            <person name="Zeng Q."/>
            <person name="Gargeya S."/>
            <person name="Fitzgerald M."/>
            <person name="Haas B."/>
            <person name="Abouelleil A."/>
            <person name="Alvarado L."/>
            <person name="Arachchi H.M."/>
            <person name="Berlin A."/>
            <person name="Chapman S.B."/>
            <person name="Gearin G."/>
            <person name="Goldberg J."/>
            <person name="Griggs A."/>
            <person name="Gujja S."/>
            <person name="Hansen M."/>
            <person name="Heiman D."/>
            <person name="Howarth C."/>
            <person name="Larimer J."/>
            <person name="Lui A."/>
            <person name="MacDonald P.J.P."/>
            <person name="McCowen C."/>
            <person name="Montmayeur A."/>
            <person name="Murphy C."/>
            <person name="Neiman D."/>
            <person name="Pearson M."/>
            <person name="Priest M."/>
            <person name="Roberts A."/>
            <person name="Saif S."/>
            <person name="Shea T."/>
            <person name="Sisk P."/>
            <person name="Stolte C."/>
            <person name="Sykes S."/>
            <person name="Wortman J."/>
            <person name="Nusbaum C."/>
            <person name="Birren B."/>
        </authorList>
    </citation>
    <scope>NUCLEOTIDE SEQUENCE [LARGE SCALE GENOMIC DNA]</scope>
    <source>
        <strain evidence="1">H1-T</strain>
    </source>
</reference>
<dbReference type="EMBL" id="AGDW01000025">
    <property type="protein sequence ID" value="EMB28137.1"/>
    <property type="molecule type" value="Genomic_DNA"/>
</dbReference>
<proteinExistence type="predicted"/>
<dbReference type="PATRIC" id="fig|999431.4.peg.2660"/>
<name>M2BSS2_TREDN</name>
<accession>M2BSS2</accession>
<dbReference type="RefSeq" id="WP_002689748.1">
    <property type="nucleotide sequence ID" value="NZ_CM001794.1"/>
</dbReference>
<dbReference type="Gene3D" id="3.40.1350.10">
    <property type="match status" value="1"/>
</dbReference>
<dbReference type="HOGENOM" id="CLU_2120048_0_0_12"/>
<gene>
    <name evidence="1" type="ORF">HMPREF9725_02567</name>
</gene>
<dbReference type="Proteomes" id="UP000011708">
    <property type="component" value="Chromosome"/>
</dbReference>
<evidence type="ECO:0000313" key="1">
    <source>
        <dbReference type="EMBL" id="EMB28137.1"/>
    </source>
</evidence>
<dbReference type="GO" id="GO:0003676">
    <property type="term" value="F:nucleic acid binding"/>
    <property type="evidence" value="ECO:0007669"/>
    <property type="project" value="InterPro"/>
</dbReference>
<sequence length="117" mass="12910">MALSKALDIPEKLVIQQVKQVIDATGIKLQRINTGCFKIGEGRNRRYIKTAEAGTCDFEGYDKHGRFVAIECKRPKGGRLSPAQKERIDDINRKGGIAFIAHSGNEALALLQVNNCI</sequence>